<accession>A0A8H3DA75</accession>
<feature type="transmembrane region" description="Helical" evidence="14">
    <location>
        <begin position="30"/>
        <end position="52"/>
    </location>
</feature>
<comment type="similarity">
    <text evidence="2">Belongs to the ferric reductase (FRE) family.</text>
</comment>
<comment type="catalytic activity">
    <reaction evidence="13">
        <text>2 a Fe(II)-siderophore + NADP(+) + H(+) = 2 a Fe(III)-siderophore + NADPH</text>
        <dbReference type="Rhea" id="RHEA:28795"/>
        <dbReference type="Rhea" id="RHEA-COMP:11342"/>
        <dbReference type="Rhea" id="RHEA-COMP:11344"/>
        <dbReference type="ChEBI" id="CHEBI:15378"/>
        <dbReference type="ChEBI" id="CHEBI:29033"/>
        <dbReference type="ChEBI" id="CHEBI:29034"/>
        <dbReference type="ChEBI" id="CHEBI:57783"/>
        <dbReference type="ChEBI" id="CHEBI:58349"/>
        <dbReference type="EC" id="1.16.1.9"/>
    </reaction>
</comment>
<dbReference type="Gene3D" id="3.40.50.80">
    <property type="entry name" value="Nucleotide-binding domain of ferredoxin-NADP reductase (FNR) module"/>
    <property type="match status" value="1"/>
</dbReference>
<dbReference type="GO" id="GO:0006879">
    <property type="term" value="P:intracellular iron ion homeostasis"/>
    <property type="evidence" value="ECO:0007669"/>
    <property type="project" value="TreeGrafter"/>
</dbReference>
<feature type="transmembrane region" description="Helical" evidence="14">
    <location>
        <begin position="298"/>
        <end position="316"/>
    </location>
</feature>
<dbReference type="InterPro" id="IPR013112">
    <property type="entry name" value="FAD-bd_8"/>
</dbReference>
<evidence type="ECO:0000256" key="1">
    <source>
        <dbReference type="ARBA" id="ARBA00004651"/>
    </source>
</evidence>
<dbReference type="EMBL" id="CAJMXA010003771">
    <property type="protein sequence ID" value="CAE6514945.1"/>
    <property type="molecule type" value="Genomic_DNA"/>
</dbReference>
<name>A0A8H3DA75_9AGAM</name>
<keyword evidence="10" id="KW-0406">Ion transport</keyword>
<protein>
    <recommendedName>
        <fullName evidence="3">ferric-chelate reductase (NADPH)</fullName>
        <ecNumber evidence="3">1.16.1.9</ecNumber>
    </recommendedName>
</protein>
<evidence type="ECO:0000256" key="2">
    <source>
        <dbReference type="ARBA" id="ARBA00006278"/>
    </source>
</evidence>
<evidence type="ECO:0000256" key="5">
    <source>
        <dbReference type="ARBA" id="ARBA00022475"/>
    </source>
</evidence>
<comment type="caution">
    <text evidence="16">The sequence shown here is derived from an EMBL/GenBank/DDBJ whole genome shotgun (WGS) entry which is preliminary data.</text>
</comment>
<evidence type="ECO:0000256" key="7">
    <source>
        <dbReference type="ARBA" id="ARBA00022982"/>
    </source>
</evidence>
<evidence type="ECO:0000256" key="8">
    <source>
        <dbReference type="ARBA" id="ARBA00022989"/>
    </source>
</evidence>
<organism evidence="16 17">
    <name type="scientific">Rhizoctonia solani</name>
    <dbReference type="NCBI Taxonomy" id="456999"/>
    <lineage>
        <taxon>Eukaryota</taxon>
        <taxon>Fungi</taxon>
        <taxon>Dikarya</taxon>
        <taxon>Basidiomycota</taxon>
        <taxon>Agaricomycotina</taxon>
        <taxon>Agaricomycetes</taxon>
        <taxon>Cantharellales</taxon>
        <taxon>Ceratobasidiaceae</taxon>
        <taxon>Rhizoctonia</taxon>
    </lineage>
</organism>
<gene>
    <name evidence="16" type="ORF">RDB_LOCUS134248</name>
</gene>
<evidence type="ECO:0000256" key="14">
    <source>
        <dbReference type="SAM" id="Phobius"/>
    </source>
</evidence>
<dbReference type="Pfam" id="PF08030">
    <property type="entry name" value="NAD_binding_6"/>
    <property type="match status" value="1"/>
</dbReference>
<feature type="transmembrane region" description="Helical" evidence="14">
    <location>
        <begin position="269"/>
        <end position="291"/>
    </location>
</feature>
<dbReference type="GO" id="GO:0015677">
    <property type="term" value="P:copper ion import"/>
    <property type="evidence" value="ECO:0007669"/>
    <property type="project" value="TreeGrafter"/>
</dbReference>
<evidence type="ECO:0000313" key="16">
    <source>
        <dbReference type="EMBL" id="CAE6514945.1"/>
    </source>
</evidence>
<dbReference type="EC" id="1.16.1.9" evidence="3"/>
<dbReference type="InterPro" id="IPR017938">
    <property type="entry name" value="Riboflavin_synthase-like_b-brl"/>
</dbReference>
<evidence type="ECO:0000256" key="12">
    <source>
        <dbReference type="ARBA" id="ARBA00023180"/>
    </source>
</evidence>
<dbReference type="Pfam" id="PF08022">
    <property type="entry name" value="FAD_binding_8"/>
    <property type="match status" value="1"/>
</dbReference>
<evidence type="ECO:0000256" key="11">
    <source>
        <dbReference type="ARBA" id="ARBA00023136"/>
    </source>
</evidence>
<keyword evidence="8 14" id="KW-1133">Transmembrane helix</keyword>
<comment type="subcellular location">
    <subcellularLocation>
        <location evidence="1">Cell membrane</location>
        <topology evidence="1">Multi-pass membrane protein</topology>
    </subcellularLocation>
</comment>
<evidence type="ECO:0000256" key="3">
    <source>
        <dbReference type="ARBA" id="ARBA00012668"/>
    </source>
</evidence>
<evidence type="ECO:0000256" key="9">
    <source>
        <dbReference type="ARBA" id="ARBA00023002"/>
    </source>
</evidence>
<keyword evidence="11 14" id="KW-0472">Membrane</keyword>
<dbReference type="GO" id="GO:0052851">
    <property type="term" value="F:ferric-chelate reductase (NADPH) activity"/>
    <property type="evidence" value="ECO:0007669"/>
    <property type="project" value="UniProtKB-EC"/>
</dbReference>
<dbReference type="InterPro" id="IPR039261">
    <property type="entry name" value="FNR_nucleotide-bd"/>
</dbReference>
<keyword evidence="12" id="KW-0325">Glycoprotein</keyword>
<dbReference type="PROSITE" id="PS51384">
    <property type="entry name" value="FAD_FR"/>
    <property type="match status" value="1"/>
</dbReference>
<dbReference type="GO" id="GO:0005886">
    <property type="term" value="C:plasma membrane"/>
    <property type="evidence" value="ECO:0007669"/>
    <property type="project" value="UniProtKB-SubCell"/>
</dbReference>
<feature type="transmembrane region" description="Helical" evidence="14">
    <location>
        <begin position="182"/>
        <end position="202"/>
    </location>
</feature>
<evidence type="ECO:0000256" key="6">
    <source>
        <dbReference type="ARBA" id="ARBA00022692"/>
    </source>
</evidence>
<dbReference type="Proteomes" id="UP000663853">
    <property type="component" value="Unassembled WGS sequence"/>
</dbReference>
<sequence>MGENRNLTYLLPAVSGGPPPMTGPPFPPDYAFALDYEIFMLSSIGILMLFALPRTVRFLGSERKYEGWWLRQSNRPTGSTSSMPVIHITRSKTELIDGGICTKIMSPKVHKVAFPGLYRTETDSSELSREGEDLEKVKTNKFVERTVAQPTLSPGQGAVSACMDWTGAKMTKFIGGPVGMHLGPWLIVLVINIVANVFISLAPPFFVAPDRLAHVAVAQIPILFVLGTKNNILSYILGKSYEKLNFVHRTVVIKYSTHGTLSQLMKVSWVQAGLAAWVGLILVTFASIGLVRIKFYDLFLNSHMIGIFVFMVALHFHIPTVVLPYTLSGLGFYFIDLVFLHGVDDGWRAGQHVWVRVLQGDYSWESHPFTIANAPASHTPDVGFTSRGLLLYARVAGNFTRSLNTNAHQSSGIQTNVILDGPYGGLGAGTVDLADSRNVILVSGGGGASFTVAVLEDLVSRSLEQKACTKVVDFFWIVKEHSHLNWYMPAIKHIILAAGSSAISLRVRLYVTKLETAPNGKLDRPLPPPPSQSMVESECSSATDIIFKRPDIPALIGEAINYATLAGQSSSGGGGVMISACGPVPMIRDVQLATRRISVKDRRLAGGVSLHTEAFGL</sequence>
<evidence type="ECO:0000256" key="10">
    <source>
        <dbReference type="ARBA" id="ARBA00023065"/>
    </source>
</evidence>
<evidence type="ECO:0000259" key="15">
    <source>
        <dbReference type="PROSITE" id="PS51384"/>
    </source>
</evidence>
<keyword evidence="4" id="KW-0813">Transport</keyword>
<feature type="domain" description="FAD-binding FR-type" evidence="15">
    <location>
        <begin position="283"/>
        <end position="429"/>
    </location>
</feature>
<dbReference type="Pfam" id="PF01794">
    <property type="entry name" value="Ferric_reduct"/>
    <property type="match status" value="1"/>
</dbReference>
<keyword evidence="9" id="KW-0560">Oxidoreductase</keyword>
<dbReference type="SUPFAM" id="SSF63380">
    <property type="entry name" value="Riboflavin synthase domain-like"/>
    <property type="match status" value="1"/>
</dbReference>
<proteinExistence type="inferred from homology"/>
<dbReference type="GO" id="GO:0006826">
    <property type="term" value="P:iron ion transport"/>
    <property type="evidence" value="ECO:0007669"/>
    <property type="project" value="TreeGrafter"/>
</dbReference>
<dbReference type="CDD" id="cd06186">
    <property type="entry name" value="NOX_Duox_like_FAD_NADP"/>
    <property type="match status" value="1"/>
</dbReference>
<keyword evidence="7" id="KW-0249">Electron transport</keyword>
<dbReference type="InterPro" id="IPR013130">
    <property type="entry name" value="Fe3_Rdtase_TM_dom"/>
</dbReference>
<evidence type="ECO:0000256" key="4">
    <source>
        <dbReference type="ARBA" id="ARBA00022448"/>
    </source>
</evidence>
<keyword evidence="5" id="KW-1003">Cell membrane</keyword>
<evidence type="ECO:0000313" key="17">
    <source>
        <dbReference type="Proteomes" id="UP000663853"/>
    </source>
</evidence>
<reference evidence="16" key="1">
    <citation type="submission" date="2021-01" db="EMBL/GenBank/DDBJ databases">
        <authorList>
            <person name="Kaushik A."/>
        </authorList>
    </citation>
    <scope>NUCLEOTIDE SEQUENCE</scope>
    <source>
        <strain evidence="16">AG6-10EEA</strain>
    </source>
</reference>
<dbReference type="PANTHER" id="PTHR32361">
    <property type="entry name" value="FERRIC/CUPRIC REDUCTASE TRANSMEMBRANE COMPONENT"/>
    <property type="match status" value="1"/>
</dbReference>
<keyword evidence="6 14" id="KW-0812">Transmembrane</keyword>
<dbReference type="PANTHER" id="PTHR32361:SF9">
    <property type="entry name" value="FERRIC REDUCTASE TRANSMEMBRANE COMPONENT 3-RELATED"/>
    <property type="match status" value="1"/>
</dbReference>
<dbReference type="InterPro" id="IPR017927">
    <property type="entry name" value="FAD-bd_FR_type"/>
</dbReference>
<dbReference type="InterPro" id="IPR013121">
    <property type="entry name" value="Fe_red_NAD-bd_6"/>
</dbReference>
<dbReference type="InterPro" id="IPR051410">
    <property type="entry name" value="Ferric/Cupric_Reductase"/>
</dbReference>
<evidence type="ECO:0000256" key="13">
    <source>
        <dbReference type="ARBA" id="ARBA00048483"/>
    </source>
</evidence>
<dbReference type="AlphaFoldDB" id="A0A8H3DA75"/>